<feature type="signal peptide" evidence="3">
    <location>
        <begin position="1"/>
        <end position="17"/>
    </location>
</feature>
<evidence type="ECO:0000313" key="4">
    <source>
        <dbReference type="EMBL" id="RSH77437.1"/>
    </source>
</evidence>
<feature type="region of interest" description="Disordered" evidence="1">
    <location>
        <begin position="319"/>
        <end position="361"/>
    </location>
</feature>
<evidence type="ECO:0000256" key="1">
    <source>
        <dbReference type="SAM" id="MobiDB-lite"/>
    </source>
</evidence>
<dbReference type="AlphaFoldDB" id="A0A427XFA2"/>
<evidence type="ECO:0000313" key="5">
    <source>
        <dbReference type="Proteomes" id="UP000279236"/>
    </source>
</evidence>
<feature type="compositionally biased region" description="Low complexity" evidence="1">
    <location>
        <begin position="324"/>
        <end position="361"/>
    </location>
</feature>
<feature type="compositionally biased region" description="Polar residues" evidence="1">
    <location>
        <begin position="507"/>
        <end position="542"/>
    </location>
</feature>
<keyword evidence="2" id="KW-0812">Transmembrane</keyword>
<evidence type="ECO:0000256" key="2">
    <source>
        <dbReference type="SAM" id="Phobius"/>
    </source>
</evidence>
<comment type="caution">
    <text evidence="4">The sequence shown here is derived from an EMBL/GenBank/DDBJ whole genome shotgun (WGS) entry which is preliminary data.</text>
</comment>
<proteinExistence type="predicted"/>
<dbReference type="EMBL" id="RSCE01000016">
    <property type="protein sequence ID" value="RSH77437.1"/>
    <property type="molecule type" value="Genomic_DNA"/>
</dbReference>
<dbReference type="Gene3D" id="2.60.120.260">
    <property type="entry name" value="Galactose-binding domain-like"/>
    <property type="match status" value="1"/>
</dbReference>
<organism evidence="4 5">
    <name type="scientific">Apiotrichum porosum</name>
    <dbReference type="NCBI Taxonomy" id="105984"/>
    <lineage>
        <taxon>Eukaryota</taxon>
        <taxon>Fungi</taxon>
        <taxon>Dikarya</taxon>
        <taxon>Basidiomycota</taxon>
        <taxon>Agaricomycotina</taxon>
        <taxon>Tremellomycetes</taxon>
        <taxon>Trichosporonales</taxon>
        <taxon>Trichosporonaceae</taxon>
        <taxon>Apiotrichum</taxon>
    </lineage>
</organism>
<evidence type="ECO:0008006" key="6">
    <source>
        <dbReference type="Google" id="ProtNLM"/>
    </source>
</evidence>
<feature type="chain" id="PRO_5019034465" description="Mid2 domain-containing protein" evidence="3">
    <location>
        <begin position="18"/>
        <end position="603"/>
    </location>
</feature>
<gene>
    <name evidence="4" type="ORF">EHS24_003408</name>
</gene>
<name>A0A427XFA2_9TREE</name>
<dbReference type="RefSeq" id="XP_028472584.1">
    <property type="nucleotide sequence ID" value="XM_028619088.1"/>
</dbReference>
<keyword evidence="2" id="KW-0472">Membrane</keyword>
<protein>
    <recommendedName>
        <fullName evidence="6">Mid2 domain-containing protein</fullName>
    </recommendedName>
</protein>
<sequence>MVLLVAMALALATVAQAAFESYSFKVTDMSPMFAYSPSSSGTADQTWNQTWSQTNWSQWMTGQDMMGQGFSSHTTTFAGATVSISFLGTGVTFTGDASGSVSVIVDGGSDSPSDVSAVNTTVGQATGLDYAYHTVTLKLHSGELALQSAQIATYIGGSGARAVKQSMASLTEHTDQLWYMSDNITANDKNAWTASTSMCGYLAQDNSYCYGAYDRVGTSSPSAWMSFDIPANTAIALLYGTVGYGYGDYSITVQPTPYNSPSNVTLNGHSPWLGLNSVTFFAALDPTVQYKLIIDYLGNSTQQFDFVLAQFISPDGGDGSALPSGTTSDTASNAGTTATGSSASSSTGSGSSAKTGAGQTSSTPIGAIVGGVVGGVVVLAAVGVLIWWCMRRRSRSKEPTGKKRTIGIPLNPDRPRSALSDFVVDEIDMVHAPFTGGNDSVNSLTGPRMEGNNSQIDPYSVPPTKAQLAGVDPFYSPPQAAPGRFGGHTHSDSTYSGNTFGGPREVNTPSSPQSQSMTGFASSQDHPLSANARSPISPTSGFKATMSPLSRPAPQDLSVITQESDAGRVEATPYTAPTEERVPPRYDPSWASDLEQAGPGSRF</sequence>
<keyword evidence="2" id="KW-1133">Transmembrane helix</keyword>
<keyword evidence="3" id="KW-0732">Signal</keyword>
<accession>A0A427XFA2</accession>
<feature type="region of interest" description="Disordered" evidence="1">
    <location>
        <begin position="482"/>
        <end position="603"/>
    </location>
</feature>
<dbReference type="Proteomes" id="UP000279236">
    <property type="component" value="Unassembled WGS sequence"/>
</dbReference>
<evidence type="ECO:0000256" key="3">
    <source>
        <dbReference type="SAM" id="SignalP"/>
    </source>
</evidence>
<keyword evidence="5" id="KW-1185">Reference proteome</keyword>
<reference evidence="4 5" key="1">
    <citation type="submission" date="2018-11" db="EMBL/GenBank/DDBJ databases">
        <title>Genome sequence of Apiotrichum porosum DSM 27194.</title>
        <authorList>
            <person name="Aliyu H."/>
            <person name="Gorte O."/>
            <person name="Ochsenreither K."/>
        </authorList>
    </citation>
    <scope>NUCLEOTIDE SEQUENCE [LARGE SCALE GENOMIC DNA]</scope>
    <source>
        <strain evidence="4 5">DSM 27194</strain>
    </source>
</reference>
<dbReference type="STRING" id="105984.A0A427XFA2"/>
<dbReference type="OrthoDB" id="2563047at2759"/>
<feature type="transmembrane region" description="Helical" evidence="2">
    <location>
        <begin position="365"/>
        <end position="388"/>
    </location>
</feature>
<dbReference type="GeneID" id="39587951"/>